<proteinExistence type="predicted"/>
<reference evidence="1 2" key="1">
    <citation type="submission" date="2023-05" db="EMBL/GenBank/DDBJ databases">
        <title>YMD87, complete Genome.</title>
        <authorList>
            <person name="Zhang J."/>
            <person name="Xu X."/>
        </authorList>
    </citation>
    <scope>NUCLEOTIDE SEQUENCE [LARGE SCALE GENOMIC DNA]</scope>
    <source>
        <strain evidence="1 2">YMD87</strain>
    </source>
</reference>
<protein>
    <submittedName>
        <fullName evidence="1">Uncharacterized protein</fullName>
    </submittedName>
</protein>
<organism evidence="1 2">
    <name type="scientific">Tropicibacter oceani</name>
    <dbReference type="NCBI Taxonomy" id="3058420"/>
    <lineage>
        <taxon>Bacteria</taxon>
        <taxon>Pseudomonadati</taxon>
        <taxon>Pseudomonadota</taxon>
        <taxon>Alphaproteobacteria</taxon>
        <taxon>Rhodobacterales</taxon>
        <taxon>Roseobacteraceae</taxon>
        <taxon>Tropicibacter</taxon>
    </lineage>
</organism>
<evidence type="ECO:0000313" key="1">
    <source>
        <dbReference type="EMBL" id="WGW04694.1"/>
    </source>
</evidence>
<sequence length="350" mass="38479">MSRLWKILKRLLLVVAVLVLGLLAPVAYTETMCRGTAVARPYAPLIAPEFQRPESRTLMTYPEWDIVHAYEDYARVIATGDPHDYGFLRGIGGFWTSLCALSRTAPAHGEIDGETRQMVYVIGVSFTAEFLLKAAYEETLGRLFAALRGPERAPLDALSARQAAQYAAFLQQVPWYKWQFREDAQDLRAAATMALRDRERGLALGLEYGAKAAYAGIIEQAVAQVGADELTLRMIVTGASPDQIAGFKGVTVLRQHPAGTEIEVPRYRALTHLLVAFAKAGMAFVEIAGNDDILFTALSDAPQAPGAIFSRARQGAGDFRHLIVVPVAELADRLRQLDALGLRLEHVHDY</sequence>
<evidence type="ECO:0000313" key="2">
    <source>
        <dbReference type="Proteomes" id="UP001241605"/>
    </source>
</evidence>
<accession>A0ABY8QJ82</accession>
<dbReference type="RefSeq" id="WP_282301330.1">
    <property type="nucleotide sequence ID" value="NZ_CP124616.1"/>
</dbReference>
<gene>
    <name evidence="1" type="ORF">QF118_03845</name>
</gene>
<dbReference type="EMBL" id="CP124616">
    <property type="protein sequence ID" value="WGW04694.1"/>
    <property type="molecule type" value="Genomic_DNA"/>
</dbReference>
<keyword evidence="2" id="KW-1185">Reference proteome</keyword>
<name>A0ABY8QJ82_9RHOB</name>
<dbReference type="Proteomes" id="UP001241605">
    <property type="component" value="Chromosome"/>
</dbReference>